<evidence type="ECO:0000313" key="1">
    <source>
        <dbReference type="EMBL" id="RMZ96074.1"/>
    </source>
</evidence>
<organism evidence="1 2">
    <name type="scientific">Brachionus plicatilis</name>
    <name type="common">Marine rotifer</name>
    <name type="synonym">Brachionus muelleri</name>
    <dbReference type="NCBI Taxonomy" id="10195"/>
    <lineage>
        <taxon>Eukaryota</taxon>
        <taxon>Metazoa</taxon>
        <taxon>Spiralia</taxon>
        <taxon>Gnathifera</taxon>
        <taxon>Rotifera</taxon>
        <taxon>Eurotatoria</taxon>
        <taxon>Monogononta</taxon>
        <taxon>Pseudotrocha</taxon>
        <taxon>Ploima</taxon>
        <taxon>Brachionidae</taxon>
        <taxon>Brachionus</taxon>
    </lineage>
</organism>
<evidence type="ECO:0000313" key="2">
    <source>
        <dbReference type="Proteomes" id="UP000276133"/>
    </source>
</evidence>
<reference evidence="1 2" key="1">
    <citation type="journal article" date="2018" name="Sci. Rep.">
        <title>Genomic signatures of local adaptation to the degree of environmental predictability in rotifers.</title>
        <authorList>
            <person name="Franch-Gras L."/>
            <person name="Hahn C."/>
            <person name="Garcia-Roger E.M."/>
            <person name="Carmona M.J."/>
            <person name="Serra M."/>
            <person name="Gomez A."/>
        </authorList>
    </citation>
    <scope>NUCLEOTIDE SEQUENCE [LARGE SCALE GENOMIC DNA]</scope>
    <source>
        <strain evidence="1">HYR1</strain>
    </source>
</reference>
<dbReference type="EMBL" id="REGN01012311">
    <property type="protein sequence ID" value="RMZ96074.1"/>
    <property type="molecule type" value="Genomic_DNA"/>
</dbReference>
<comment type="caution">
    <text evidence="1">The sequence shown here is derived from an EMBL/GenBank/DDBJ whole genome shotgun (WGS) entry which is preliminary data.</text>
</comment>
<name>A0A3M7PBI3_BRAPC</name>
<keyword evidence="2" id="KW-1185">Reference proteome</keyword>
<dbReference type="Proteomes" id="UP000276133">
    <property type="component" value="Unassembled WGS sequence"/>
</dbReference>
<dbReference type="AlphaFoldDB" id="A0A3M7PBI3"/>
<accession>A0A3M7PBI3</accession>
<proteinExistence type="predicted"/>
<gene>
    <name evidence="1" type="ORF">BpHYR1_001203</name>
</gene>
<protein>
    <submittedName>
        <fullName evidence="1">Uncharacterized protein</fullName>
    </submittedName>
</protein>
<sequence>MDKSPLDLNEMKYNLQSFCRAKNLFVQILQYCTYCFHIASYPLKNSFNNVSIFWLGDLITVFYEKLPIILM</sequence>